<dbReference type="Proteomes" id="UP001596250">
    <property type="component" value="Unassembled WGS sequence"/>
</dbReference>
<evidence type="ECO:0000256" key="2">
    <source>
        <dbReference type="ARBA" id="ARBA00023125"/>
    </source>
</evidence>
<dbReference type="InterPro" id="IPR018062">
    <property type="entry name" value="HTH_AraC-typ_CS"/>
</dbReference>
<protein>
    <submittedName>
        <fullName evidence="6">Helix-turn-helix domain-containing protein</fullName>
    </submittedName>
</protein>
<feature type="domain" description="HTH araC/xylS-type" evidence="5">
    <location>
        <begin position="675"/>
        <end position="772"/>
    </location>
</feature>
<keyword evidence="4" id="KW-0812">Transmembrane</keyword>
<evidence type="ECO:0000256" key="4">
    <source>
        <dbReference type="SAM" id="Phobius"/>
    </source>
</evidence>
<name>A0ABW1ILB8_9BACL</name>
<feature type="transmembrane region" description="Helical" evidence="4">
    <location>
        <begin position="304"/>
        <end position="323"/>
    </location>
</feature>
<evidence type="ECO:0000256" key="3">
    <source>
        <dbReference type="ARBA" id="ARBA00023163"/>
    </source>
</evidence>
<comment type="caution">
    <text evidence="6">The sequence shown here is derived from an EMBL/GenBank/DDBJ whole genome shotgun (WGS) entry which is preliminary data.</text>
</comment>
<evidence type="ECO:0000313" key="6">
    <source>
        <dbReference type="EMBL" id="MFC5985879.1"/>
    </source>
</evidence>
<feature type="transmembrane region" description="Helical" evidence="4">
    <location>
        <begin position="16"/>
        <end position="38"/>
    </location>
</feature>
<reference evidence="7" key="1">
    <citation type="journal article" date="2019" name="Int. J. Syst. Evol. Microbiol.">
        <title>The Global Catalogue of Microorganisms (GCM) 10K type strain sequencing project: providing services to taxonomists for standard genome sequencing and annotation.</title>
        <authorList>
            <consortium name="The Broad Institute Genomics Platform"/>
            <consortium name="The Broad Institute Genome Sequencing Center for Infectious Disease"/>
            <person name="Wu L."/>
            <person name="Ma J."/>
        </authorList>
    </citation>
    <scope>NUCLEOTIDE SEQUENCE [LARGE SCALE GENOMIC DNA]</scope>
    <source>
        <strain evidence="7">CCM 8749</strain>
    </source>
</reference>
<evidence type="ECO:0000259" key="5">
    <source>
        <dbReference type="PROSITE" id="PS01124"/>
    </source>
</evidence>
<sequence length="778" mass="89130">MKNKGYPKGSFYRKSLLVILLVTSIPGLITGLGIYLFAVGSIEQDLKALHSSQMQERVHAVDETFSYFELALSQWASDPRFDQDLMQQDLSLRFKETQDLSKALQVLQGSHPMIEQVSLYVEQEDASYLFNPDYSQVHDPKVIEEHKSFMRQGTPIAWSTKPIQWRGASQDGPSKTEPVIMLSHLLGNDDHPFGALVVTLKPEHLLDLLMTLTPYHEGTTFLMNEDHNILISSQDGPEGEVFERSLREDIQKSGEHSGSFVKRWKGTVYSVSYGDFHRLNKQWTYVAAAPMTAITSPVVLASKIILIISGCVLLTALVLAWIASHKIYSPIGRLVRLLTRDAPSELGKQGMDEFKLLERQWQHITRESKSLQLRLEEEMPQVKNGFLIQLIQGHLHAYTEKDLRERMKHYGWQVSHKQFTIATLQLTGLSHLKDRFVDGDEGLVTFAAANIIDELASQRLEQYNILNFHNLSIGILIITPLEEPNHAAIHVFARELTDAINRLLKLKVTITISRPTVMVSTLPELFMDVTQAASFRLFKDENQIIDMEELIPIAKESGGEYPFLLDREITQSMRMGQLEETEQLIDQFLEEVFIGQRKEYLVQQCVLQLFGSIQYTIMQSGMQPDQLFGGVNMFDRLAQIREPQQLAKCFKEEVIHPYIAQIEERSNVQLKHMVEVTMEYLQQHYMEDISLESCAEMVGTTSYTLSKAFKQIAGVNFVDYVTQYRMDRAKELLRTTDLKISDIATHVGYQHSYFNRIFKRNEGVTPGQYRSKWQDQLA</sequence>
<keyword evidence="1" id="KW-0805">Transcription regulation</keyword>
<accession>A0ABW1ILB8</accession>
<keyword evidence="4" id="KW-1133">Transmembrane helix</keyword>
<dbReference type="PANTHER" id="PTHR43280:SF28">
    <property type="entry name" value="HTH-TYPE TRANSCRIPTIONAL ACTIVATOR RHAS"/>
    <property type="match status" value="1"/>
</dbReference>
<dbReference type="Pfam" id="PF12833">
    <property type="entry name" value="HTH_18"/>
    <property type="match status" value="1"/>
</dbReference>
<proteinExistence type="predicted"/>
<keyword evidence="2" id="KW-0238">DNA-binding</keyword>
<dbReference type="EMBL" id="JBHSQV010000033">
    <property type="protein sequence ID" value="MFC5985879.1"/>
    <property type="molecule type" value="Genomic_DNA"/>
</dbReference>
<gene>
    <name evidence="6" type="ORF">ACFPXP_05470</name>
</gene>
<dbReference type="InterPro" id="IPR018060">
    <property type="entry name" value="HTH_AraC"/>
</dbReference>
<keyword evidence="3" id="KW-0804">Transcription</keyword>
<evidence type="ECO:0000256" key="1">
    <source>
        <dbReference type="ARBA" id="ARBA00023015"/>
    </source>
</evidence>
<dbReference type="PROSITE" id="PS01124">
    <property type="entry name" value="HTH_ARAC_FAMILY_2"/>
    <property type="match status" value="1"/>
</dbReference>
<dbReference type="SUPFAM" id="SSF46689">
    <property type="entry name" value="Homeodomain-like"/>
    <property type="match status" value="2"/>
</dbReference>
<dbReference type="InterPro" id="IPR009057">
    <property type="entry name" value="Homeodomain-like_sf"/>
</dbReference>
<evidence type="ECO:0000313" key="7">
    <source>
        <dbReference type="Proteomes" id="UP001596250"/>
    </source>
</evidence>
<keyword evidence="4" id="KW-0472">Membrane</keyword>
<dbReference type="Gene3D" id="1.10.10.60">
    <property type="entry name" value="Homeodomain-like"/>
    <property type="match status" value="2"/>
</dbReference>
<dbReference type="PANTHER" id="PTHR43280">
    <property type="entry name" value="ARAC-FAMILY TRANSCRIPTIONAL REGULATOR"/>
    <property type="match status" value="1"/>
</dbReference>
<keyword evidence="7" id="KW-1185">Reference proteome</keyword>
<dbReference type="PROSITE" id="PS00041">
    <property type="entry name" value="HTH_ARAC_FAMILY_1"/>
    <property type="match status" value="1"/>
</dbReference>
<dbReference type="SMART" id="SM00342">
    <property type="entry name" value="HTH_ARAC"/>
    <property type="match status" value="1"/>
</dbReference>
<organism evidence="6 7">
    <name type="scientific">Marinicrinis lubricantis</name>
    <dbReference type="NCBI Taxonomy" id="2086470"/>
    <lineage>
        <taxon>Bacteria</taxon>
        <taxon>Bacillati</taxon>
        <taxon>Bacillota</taxon>
        <taxon>Bacilli</taxon>
        <taxon>Bacillales</taxon>
        <taxon>Paenibacillaceae</taxon>
    </lineage>
</organism>
<dbReference type="RefSeq" id="WP_379893153.1">
    <property type="nucleotide sequence ID" value="NZ_CBCSCT010000031.1"/>
</dbReference>